<feature type="domain" description="Aconitase A/isopropylmalate dehydratase small subunit swivel" evidence="14">
    <location>
        <begin position="692"/>
        <end position="818"/>
    </location>
</feature>
<dbReference type="Pfam" id="PF00330">
    <property type="entry name" value="Aconitase"/>
    <property type="match status" value="1"/>
</dbReference>
<dbReference type="SUPFAM" id="SSF53732">
    <property type="entry name" value="Aconitase iron-sulfur domain"/>
    <property type="match status" value="1"/>
</dbReference>
<dbReference type="NCBIfam" id="NF006757">
    <property type="entry name" value="PRK09277.1"/>
    <property type="match status" value="1"/>
</dbReference>
<name>K2NTI9_9HYPH</name>
<evidence type="ECO:0000256" key="9">
    <source>
        <dbReference type="ARBA" id="ARBA00023014"/>
    </source>
</evidence>
<evidence type="ECO:0000313" key="16">
    <source>
        <dbReference type="Proteomes" id="UP000007374"/>
    </source>
</evidence>
<reference evidence="15 16" key="1">
    <citation type="journal article" date="2012" name="J. Bacteriol.">
        <title>Genome Sequence of Nitratireductor indicus Type Strain C115.</title>
        <authorList>
            <person name="Lai Q."/>
            <person name="Li G."/>
            <person name="Yu Z."/>
            <person name="Shao Z."/>
        </authorList>
    </citation>
    <scope>NUCLEOTIDE SEQUENCE [LARGE SCALE GENOMIC DNA]</scope>
    <source>
        <strain evidence="15 16">C115</strain>
    </source>
</reference>
<dbReference type="Gene3D" id="3.30.499.10">
    <property type="entry name" value="Aconitase, domain 3"/>
    <property type="match status" value="2"/>
</dbReference>
<comment type="cofactor">
    <cofactor evidence="2">
        <name>[4Fe-4S] cluster</name>
        <dbReference type="ChEBI" id="CHEBI:49883"/>
    </cofactor>
</comment>
<dbReference type="CDD" id="cd01580">
    <property type="entry name" value="AcnA_IRP_Swivel"/>
    <property type="match status" value="1"/>
</dbReference>
<dbReference type="GO" id="GO:0006099">
    <property type="term" value="P:tricarboxylic acid cycle"/>
    <property type="evidence" value="ECO:0007669"/>
    <property type="project" value="UniProtKB-UniPathway"/>
</dbReference>
<dbReference type="GO" id="GO:0047456">
    <property type="term" value="F:2-methylisocitrate dehydratase activity"/>
    <property type="evidence" value="ECO:0007669"/>
    <property type="project" value="UniProtKB-EC"/>
</dbReference>
<protein>
    <recommendedName>
        <fullName evidence="12">Aconitate hydratase</fullName>
        <shortName evidence="12">Aconitase</shortName>
        <ecNumber evidence="12">4.2.1.3</ecNumber>
    </recommendedName>
</protein>
<dbReference type="InterPro" id="IPR044137">
    <property type="entry name" value="AcnA_IRP_Swivel"/>
</dbReference>
<dbReference type="GO" id="GO:0003994">
    <property type="term" value="F:aconitate hydratase activity"/>
    <property type="evidence" value="ECO:0007669"/>
    <property type="project" value="UniProtKB-EC"/>
</dbReference>
<evidence type="ECO:0000256" key="3">
    <source>
        <dbReference type="ARBA" id="ARBA00004717"/>
    </source>
</evidence>
<evidence type="ECO:0000259" key="14">
    <source>
        <dbReference type="Pfam" id="PF00694"/>
    </source>
</evidence>
<dbReference type="InterPro" id="IPR006249">
    <property type="entry name" value="Aconitase/IRP2"/>
</dbReference>
<comment type="caution">
    <text evidence="15">The sequence shown here is derived from an EMBL/GenBank/DDBJ whole genome shotgun (WGS) entry which is preliminary data.</text>
</comment>
<dbReference type="RefSeq" id="WP_009756588.1">
    <property type="nucleotide sequence ID" value="NZ_AMSI01000006.1"/>
</dbReference>
<keyword evidence="8 12" id="KW-0408">Iron</keyword>
<evidence type="ECO:0000256" key="12">
    <source>
        <dbReference type="RuleBase" id="RU361275"/>
    </source>
</evidence>
<evidence type="ECO:0000256" key="2">
    <source>
        <dbReference type="ARBA" id="ARBA00001966"/>
    </source>
</evidence>
<evidence type="ECO:0000256" key="8">
    <source>
        <dbReference type="ARBA" id="ARBA00023004"/>
    </source>
</evidence>
<evidence type="ECO:0000256" key="5">
    <source>
        <dbReference type="ARBA" id="ARBA00007185"/>
    </source>
</evidence>
<evidence type="ECO:0000259" key="13">
    <source>
        <dbReference type="Pfam" id="PF00330"/>
    </source>
</evidence>
<dbReference type="EMBL" id="AMSI01000006">
    <property type="protein sequence ID" value="EKF42585.1"/>
    <property type="molecule type" value="Genomic_DNA"/>
</dbReference>
<dbReference type="PANTHER" id="PTHR11670">
    <property type="entry name" value="ACONITASE/IRON-RESPONSIVE ELEMENT FAMILY MEMBER"/>
    <property type="match status" value="1"/>
</dbReference>
<comment type="pathway">
    <text evidence="3">Carbohydrate metabolism; tricarboxylic acid cycle; isocitrate from oxaloacetate: step 2/2.</text>
</comment>
<dbReference type="OrthoDB" id="9764318at2"/>
<dbReference type="Gene3D" id="6.10.190.10">
    <property type="match status" value="1"/>
</dbReference>
<evidence type="ECO:0000313" key="15">
    <source>
        <dbReference type="EMBL" id="EKF42585.1"/>
    </source>
</evidence>
<keyword evidence="6 12" id="KW-0004">4Fe-4S</keyword>
<dbReference type="EC" id="4.2.1.3" evidence="12"/>
<accession>K2NTI9</accession>
<dbReference type="InterPro" id="IPR018136">
    <property type="entry name" value="Aconitase_4Fe-4S_BS"/>
</dbReference>
<dbReference type="InterPro" id="IPR001030">
    <property type="entry name" value="Acoase/IPM_deHydtase_lsu_aba"/>
</dbReference>
<dbReference type="STRING" id="721133.SAMN05216176_106233"/>
<gene>
    <name evidence="15" type="ORF">NA8A_10998</name>
</gene>
<dbReference type="FunFam" id="3.20.19.10:FF:000001">
    <property type="entry name" value="Aconitate hydratase"/>
    <property type="match status" value="1"/>
</dbReference>
<evidence type="ECO:0000256" key="7">
    <source>
        <dbReference type="ARBA" id="ARBA00022723"/>
    </source>
</evidence>
<keyword evidence="16" id="KW-1185">Reference proteome</keyword>
<dbReference type="InterPro" id="IPR036008">
    <property type="entry name" value="Aconitase_4Fe-4S_dom"/>
</dbReference>
<dbReference type="GO" id="GO:0046872">
    <property type="term" value="F:metal ion binding"/>
    <property type="evidence" value="ECO:0007669"/>
    <property type="project" value="UniProtKB-KW"/>
</dbReference>
<keyword evidence="9 12" id="KW-0411">Iron-sulfur</keyword>
<organism evidence="15 16">
    <name type="scientific">Nitratireductor indicus C115</name>
    <dbReference type="NCBI Taxonomy" id="1231190"/>
    <lineage>
        <taxon>Bacteria</taxon>
        <taxon>Pseudomonadati</taxon>
        <taxon>Pseudomonadota</taxon>
        <taxon>Alphaproteobacteria</taxon>
        <taxon>Hyphomicrobiales</taxon>
        <taxon>Phyllobacteriaceae</taxon>
        <taxon>Nitratireductor</taxon>
    </lineage>
</organism>
<dbReference type="AlphaFoldDB" id="K2NTI9"/>
<dbReference type="GO" id="GO:0051539">
    <property type="term" value="F:4 iron, 4 sulfur cluster binding"/>
    <property type="evidence" value="ECO:0007669"/>
    <property type="project" value="UniProtKB-KW"/>
</dbReference>
<evidence type="ECO:0000256" key="11">
    <source>
        <dbReference type="ARBA" id="ARBA00023501"/>
    </source>
</evidence>
<evidence type="ECO:0000256" key="10">
    <source>
        <dbReference type="ARBA" id="ARBA00023239"/>
    </source>
</evidence>
<dbReference type="InterPro" id="IPR000573">
    <property type="entry name" value="AconitaseA/IPMdHydase_ssu_swvl"/>
</dbReference>
<dbReference type="PROSITE" id="PS00450">
    <property type="entry name" value="ACONITASE_1"/>
    <property type="match status" value="1"/>
</dbReference>
<dbReference type="Proteomes" id="UP000007374">
    <property type="component" value="Unassembled WGS sequence"/>
</dbReference>
<dbReference type="NCBIfam" id="NF009520">
    <property type="entry name" value="PRK12881.1"/>
    <property type="match status" value="1"/>
</dbReference>
<comment type="catalytic activity">
    <reaction evidence="1">
        <text>(2S,3R)-3-hydroxybutane-1,2,3-tricarboxylate = 2-methyl-cis-aconitate + H2O</text>
        <dbReference type="Rhea" id="RHEA:17941"/>
        <dbReference type="ChEBI" id="CHEBI:15377"/>
        <dbReference type="ChEBI" id="CHEBI:57429"/>
        <dbReference type="ChEBI" id="CHEBI:57872"/>
        <dbReference type="EC" id="4.2.1.99"/>
    </reaction>
</comment>
<dbReference type="eggNOG" id="COG1048">
    <property type="taxonomic scope" value="Bacteria"/>
</dbReference>
<dbReference type="UniPathway" id="UPA00223">
    <property type="reaction ID" value="UER00718"/>
</dbReference>
<dbReference type="InterPro" id="IPR015931">
    <property type="entry name" value="Acnase/IPM_dHydase_lsu_aba_1/3"/>
</dbReference>
<dbReference type="SUPFAM" id="SSF52016">
    <property type="entry name" value="LeuD/IlvD-like"/>
    <property type="match status" value="1"/>
</dbReference>
<sequence>MGLHTKLPKTLNDVERTLRVGTRDYRFVSLAALQDAMPSARIAELPVSLKVLLENLLRNVARGSVSVEDVAAIAHGGDAGDREICFHPVRVLMPDSSGIPLLADLTAMRAAMVRSGKDGNGVNPLIPVDIVVDHSATAEFARSSTALSRNLELEYRLNDERYKFLKWAATAYENFRVLPPGSGIVHQVNLEFLARPVWSEEIDGVFWAYPDTLVGMDSHTPMINGIGVLGWGVGGIEAGSAMLGEPITMQLPEVVGCRLSGALREGVTSTDLVLTVTERLRKVGVVGRLVEFTGPGLTALSIPDRATLANMAPEYGATMGFSPIDAETIRYLRESGRTEADVALAEAYAKEQGMWGGEDERRTYTQLIEIDLSEIETSVAGPRRPQDRRRLADVPASFGEFFEGKAVPSAPAPSTGEKRPLVDGDVVIASITSCTNTSNPSLLVAAGLLARKAHAMGLEAKAWVKTSLSPGSRIVADYLAASGLQTDLDAVGFNIVGFGCMTCAGGSGSLAPEIEAEIRENNPVVAAVLSANRNFEGRTHPLARAGYLCSPPLTIAYALAGNVMIDFEKDPLGLTAEGRAVYLRDIWPDAHEVAEIVSRHVTPDLFAARKTRLFEGDEYWSRLEAPSEELFEWSPESTYLRCPPFFDPEFVDRARGTPDIAGARALLVLGDSITTDHISPGSAIPEDSEAGRYLKSCGIEPHNFSSYIARRVNHEVMMRGTFANLRLVNEMAPGRTGGFTRMQPNGEEMSVFEASQRYRDARTPLVVVAGKEYGTGSSRDWAAKGTRLLGVNAILAESFERIHRSNLVGMGVLPLQFRPNESRHTWKLDGTETYGIRNLEEGLKPKAELKVTVHRANGERVDIPVICRIDTDRELEWYRNGGVLQHVFRAMRD</sequence>
<comment type="catalytic activity">
    <reaction evidence="11 12">
        <text>citrate = D-threo-isocitrate</text>
        <dbReference type="Rhea" id="RHEA:10336"/>
        <dbReference type="ChEBI" id="CHEBI:15562"/>
        <dbReference type="ChEBI" id="CHEBI:16947"/>
        <dbReference type="EC" id="4.2.1.3"/>
    </reaction>
</comment>
<evidence type="ECO:0000256" key="4">
    <source>
        <dbReference type="ARBA" id="ARBA00005026"/>
    </source>
</evidence>
<comment type="function">
    <text evidence="12">Catalyzes the isomerization of citrate to isocitrate via cis-aconitate.</text>
</comment>
<dbReference type="InterPro" id="IPR015928">
    <property type="entry name" value="Aconitase/3IPM_dehydase_swvl"/>
</dbReference>
<dbReference type="Pfam" id="PF00694">
    <property type="entry name" value="Aconitase_C"/>
    <property type="match status" value="1"/>
</dbReference>
<keyword evidence="10 12" id="KW-0456">Lyase</keyword>
<dbReference type="Gene3D" id="3.20.19.10">
    <property type="entry name" value="Aconitase, domain 4"/>
    <property type="match status" value="1"/>
</dbReference>
<proteinExistence type="inferred from homology"/>
<dbReference type="PATRIC" id="fig|1231190.3.peg.2295"/>
<comment type="similarity">
    <text evidence="5 12">Belongs to the aconitase/IPM isomerase family.</text>
</comment>
<comment type="pathway">
    <text evidence="4">Organic acid metabolism; propanoate degradation.</text>
</comment>
<dbReference type="NCBIfam" id="TIGR01341">
    <property type="entry name" value="aconitase_1"/>
    <property type="match status" value="1"/>
</dbReference>
<feature type="domain" description="Aconitase/3-isopropylmalate dehydratase large subunit alpha/beta/alpha" evidence="13">
    <location>
        <begin position="82"/>
        <end position="561"/>
    </location>
</feature>
<dbReference type="PRINTS" id="PR00415">
    <property type="entry name" value="ACONITASE"/>
</dbReference>
<evidence type="ECO:0000256" key="6">
    <source>
        <dbReference type="ARBA" id="ARBA00022485"/>
    </source>
</evidence>
<evidence type="ECO:0000256" key="1">
    <source>
        <dbReference type="ARBA" id="ARBA00000118"/>
    </source>
</evidence>
<keyword evidence="7" id="KW-0479">Metal-binding</keyword>